<keyword evidence="3" id="KW-1185">Reference proteome</keyword>
<dbReference type="PANTHER" id="PTHR12307:SF7">
    <property type="entry name" value="PROTEIN PHOSPHATASE 1 REGULATORY SUBUNIT 3G"/>
    <property type="match status" value="1"/>
</dbReference>
<name>A0A6J2VEI6_CHACN</name>
<dbReference type="Pfam" id="PF03370">
    <property type="entry name" value="CBM_21"/>
    <property type="match status" value="1"/>
</dbReference>
<reference evidence="4" key="1">
    <citation type="submission" date="2025-08" db="UniProtKB">
        <authorList>
            <consortium name="RefSeq"/>
        </authorList>
    </citation>
    <scope>IDENTIFICATION</scope>
</reference>
<feature type="region of interest" description="Disordered" evidence="1">
    <location>
        <begin position="1"/>
        <end position="56"/>
    </location>
</feature>
<dbReference type="GO" id="GO:0008157">
    <property type="term" value="F:protein phosphatase 1 binding"/>
    <property type="evidence" value="ECO:0007669"/>
    <property type="project" value="TreeGrafter"/>
</dbReference>
<dbReference type="InterPro" id="IPR005036">
    <property type="entry name" value="CBM21_dom"/>
</dbReference>
<dbReference type="PANTHER" id="PTHR12307">
    <property type="entry name" value="PROTEIN PHOSPHATASE 1 REGULATORY SUBUNIT"/>
    <property type="match status" value="1"/>
</dbReference>
<dbReference type="RefSeq" id="XP_030629636.1">
    <property type="nucleotide sequence ID" value="XM_030773776.1"/>
</dbReference>
<dbReference type="GeneID" id="115811534"/>
<dbReference type="GO" id="GO:0005979">
    <property type="term" value="P:regulation of glycogen biosynthetic process"/>
    <property type="evidence" value="ECO:0007669"/>
    <property type="project" value="TreeGrafter"/>
</dbReference>
<evidence type="ECO:0000256" key="1">
    <source>
        <dbReference type="SAM" id="MobiDB-lite"/>
    </source>
</evidence>
<evidence type="ECO:0000259" key="2">
    <source>
        <dbReference type="PROSITE" id="PS51159"/>
    </source>
</evidence>
<feature type="domain" description="CBM21" evidence="2">
    <location>
        <begin position="148"/>
        <end position="256"/>
    </location>
</feature>
<dbReference type="Proteomes" id="UP000504632">
    <property type="component" value="Chromosome 5"/>
</dbReference>
<sequence length="260" mass="29298">MSCDEEPALESLSGQTSKTQDLIRKTDGEKLDEDNLISNIKPFQGDSLSFDQENYGKDRRRTKSLPVCQGGGKRVQFADALGLNLADVKHFNIAEDPCVPPKGISKLPSYPPLPGQEFGDLCEAFESSLSFDCLVPTFQMPVDSADFDSRVRRQRVALEKVSSTRFDVTGTIRVMQMDCETETGVRYTLNDWVTFVDTQAVHVLDEGTASPWNHFTFTLYTPPYFDKESSIHFAVYCRTDQGEFWDNNDGKNYTLKVKVT</sequence>
<dbReference type="GO" id="GO:2001069">
    <property type="term" value="F:glycogen binding"/>
    <property type="evidence" value="ECO:0007669"/>
    <property type="project" value="TreeGrafter"/>
</dbReference>
<dbReference type="InterPro" id="IPR050782">
    <property type="entry name" value="PP1_regulatory_subunit_3"/>
</dbReference>
<dbReference type="GO" id="GO:0000164">
    <property type="term" value="C:protein phosphatase type 1 complex"/>
    <property type="evidence" value="ECO:0007669"/>
    <property type="project" value="TreeGrafter"/>
</dbReference>
<dbReference type="InParanoid" id="A0A6J2VEI6"/>
<evidence type="ECO:0000313" key="4">
    <source>
        <dbReference type="RefSeq" id="XP_030629636.1"/>
    </source>
</evidence>
<evidence type="ECO:0000313" key="3">
    <source>
        <dbReference type="Proteomes" id="UP000504632"/>
    </source>
</evidence>
<dbReference type="AlphaFoldDB" id="A0A6J2VEI6"/>
<proteinExistence type="predicted"/>
<accession>A0A6J2VEI6</accession>
<gene>
    <name evidence="4" type="primary">LOC115811534</name>
</gene>
<dbReference type="Gene3D" id="2.60.40.2440">
    <property type="entry name" value="Carbohydrate binding type-21 domain"/>
    <property type="match status" value="1"/>
</dbReference>
<protein>
    <submittedName>
        <fullName evidence="4">Protein phosphatase 1 regulatory subunit 3D</fullName>
    </submittedName>
</protein>
<organism evidence="3 4">
    <name type="scientific">Chanos chanos</name>
    <name type="common">Milkfish</name>
    <name type="synonym">Mugil chanos</name>
    <dbReference type="NCBI Taxonomy" id="29144"/>
    <lineage>
        <taxon>Eukaryota</taxon>
        <taxon>Metazoa</taxon>
        <taxon>Chordata</taxon>
        <taxon>Craniata</taxon>
        <taxon>Vertebrata</taxon>
        <taxon>Euteleostomi</taxon>
        <taxon>Actinopterygii</taxon>
        <taxon>Neopterygii</taxon>
        <taxon>Teleostei</taxon>
        <taxon>Ostariophysi</taxon>
        <taxon>Gonorynchiformes</taxon>
        <taxon>Chanidae</taxon>
        <taxon>Chanos</taxon>
    </lineage>
</organism>
<dbReference type="OrthoDB" id="1881at2759"/>
<dbReference type="InterPro" id="IPR038175">
    <property type="entry name" value="CBM21_dom_sf"/>
</dbReference>
<dbReference type="PROSITE" id="PS51159">
    <property type="entry name" value="CBM21"/>
    <property type="match status" value="1"/>
</dbReference>